<dbReference type="InterPro" id="IPR007265">
    <property type="entry name" value="COG_su3"/>
</dbReference>
<dbReference type="EMBL" id="CP138591">
    <property type="protein sequence ID" value="WPH04312.1"/>
    <property type="molecule type" value="Genomic_DNA"/>
</dbReference>
<evidence type="ECO:0000259" key="10">
    <source>
        <dbReference type="Pfam" id="PF04136"/>
    </source>
</evidence>
<dbReference type="GO" id="GO:0006891">
    <property type="term" value="P:intra-Golgi vesicle-mediated transport"/>
    <property type="evidence" value="ECO:0007669"/>
    <property type="project" value="TreeGrafter"/>
</dbReference>
<evidence type="ECO:0000256" key="9">
    <source>
        <dbReference type="SAM" id="MobiDB-lite"/>
    </source>
</evidence>
<evidence type="ECO:0000256" key="5">
    <source>
        <dbReference type="ARBA" id="ARBA00022927"/>
    </source>
</evidence>
<keyword evidence="7" id="KW-0472">Membrane</keyword>
<evidence type="ECO:0000256" key="7">
    <source>
        <dbReference type="ARBA" id="ARBA00023136"/>
    </source>
</evidence>
<reference evidence="12 13" key="1">
    <citation type="submission" date="2023-11" db="EMBL/GenBank/DDBJ databases">
        <title>An acidophilic fungus is an integral part of prey digestion in a carnivorous sundew plant.</title>
        <authorList>
            <person name="Tsai I.J."/>
        </authorList>
    </citation>
    <scope>NUCLEOTIDE SEQUENCE [LARGE SCALE GENOMIC DNA]</scope>
    <source>
        <strain evidence="12">169a</strain>
    </source>
</reference>
<comment type="subcellular location">
    <subcellularLocation>
        <location evidence="1">Golgi apparatus membrane</location>
        <topology evidence="1">Peripheral membrane protein</topology>
    </subcellularLocation>
</comment>
<organism evidence="12 13">
    <name type="scientific">Acrodontium crateriforme</name>
    <dbReference type="NCBI Taxonomy" id="150365"/>
    <lineage>
        <taxon>Eukaryota</taxon>
        <taxon>Fungi</taxon>
        <taxon>Dikarya</taxon>
        <taxon>Ascomycota</taxon>
        <taxon>Pezizomycotina</taxon>
        <taxon>Dothideomycetes</taxon>
        <taxon>Dothideomycetidae</taxon>
        <taxon>Mycosphaerellales</taxon>
        <taxon>Teratosphaeriaceae</taxon>
        <taxon>Acrodontium</taxon>
    </lineage>
</organism>
<dbReference type="Pfam" id="PF04136">
    <property type="entry name" value="COG3_N"/>
    <property type="match status" value="1"/>
</dbReference>
<dbReference type="GO" id="GO:0000139">
    <property type="term" value="C:Golgi membrane"/>
    <property type="evidence" value="ECO:0007669"/>
    <property type="project" value="UniProtKB-SubCell"/>
</dbReference>
<proteinExistence type="inferred from homology"/>
<dbReference type="Proteomes" id="UP001303373">
    <property type="component" value="Chromosome 12"/>
</dbReference>
<evidence type="ECO:0000313" key="12">
    <source>
        <dbReference type="EMBL" id="WPH04312.1"/>
    </source>
</evidence>
<dbReference type="GO" id="GO:0005801">
    <property type="term" value="C:cis-Golgi network"/>
    <property type="evidence" value="ECO:0007669"/>
    <property type="project" value="InterPro"/>
</dbReference>
<name>A0AAQ3MB49_9PEZI</name>
<keyword evidence="5" id="KW-0653">Protein transport</keyword>
<gene>
    <name evidence="12" type="ORF">R9X50_00720100</name>
</gene>
<dbReference type="PANTHER" id="PTHR13302:SF8">
    <property type="entry name" value="CONSERVED OLIGOMERIC GOLGI COMPLEX SUBUNIT 3"/>
    <property type="match status" value="1"/>
</dbReference>
<evidence type="ECO:0000256" key="6">
    <source>
        <dbReference type="ARBA" id="ARBA00023034"/>
    </source>
</evidence>
<dbReference type="GO" id="GO:0006914">
    <property type="term" value="P:autophagy"/>
    <property type="evidence" value="ECO:0007669"/>
    <property type="project" value="TreeGrafter"/>
</dbReference>
<feature type="compositionally biased region" description="Acidic residues" evidence="9">
    <location>
        <begin position="542"/>
        <end position="555"/>
    </location>
</feature>
<dbReference type="AlphaFoldDB" id="A0AAQ3MB49"/>
<feature type="domain" description="Conserved oligomeric Golgi complex subunit 3 C-terminal" evidence="11">
    <location>
        <begin position="294"/>
        <end position="666"/>
    </location>
</feature>
<keyword evidence="6" id="KW-0333">Golgi apparatus</keyword>
<evidence type="ECO:0000256" key="3">
    <source>
        <dbReference type="ARBA" id="ARBA00020976"/>
    </source>
</evidence>
<feature type="domain" description="Conserved oligomeric Golgi complex subunit 3 N-terminal" evidence="10">
    <location>
        <begin position="129"/>
        <end position="272"/>
    </location>
</feature>
<dbReference type="PANTHER" id="PTHR13302">
    <property type="entry name" value="CONSERVED OLIGOMERIC GOLGI COMPLEX COMPONENT 3"/>
    <property type="match status" value="1"/>
</dbReference>
<evidence type="ECO:0000256" key="2">
    <source>
        <dbReference type="ARBA" id="ARBA00009936"/>
    </source>
</evidence>
<dbReference type="GO" id="GO:0017119">
    <property type="term" value="C:Golgi transport complex"/>
    <property type="evidence" value="ECO:0007669"/>
    <property type="project" value="TreeGrafter"/>
</dbReference>
<protein>
    <recommendedName>
        <fullName evidence="3">Conserved oligomeric Golgi complex subunit 3</fullName>
    </recommendedName>
    <alternativeName>
        <fullName evidence="8">Component of oligomeric Golgi complex 3</fullName>
    </alternativeName>
</protein>
<feature type="compositionally biased region" description="Polar residues" evidence="9">
    <location>
        <begin position="528"/>
        <end position="541"/>
    </location>
</feature>
<evidence type="ECO:0000256" key="8">
    <source>
        <dbReference type="ARBA" id="ARBA00031339"/>
    </source>
</evidence>
<evidence type="ECO:0000313" key="13">
    <source>
        <dbReference type="Proteomes" id="UP001303373"/>
    </source>
</evidence>
<keyword evidence="13" id="KW-1185">Reference proteome</keyword>
<evidence type="ECO:0000256" key="1">
    <source>
        <dbReference type="ARBA" id="ARBA00004395"/>
    </source>
</evidence>
<dbReference type="Pfam" id="PF20671">
    <property type="entry name" value="COG3_C"/>
    <property type="match status" value="1"/>
</dbReference>
<feature type="region of interest" description="Disordered" evidence="9">
    <location>
        <begin position="503"/>
        <end position="560"/>
    </location>
</feature>
<dbReference type="GO" id="GO:0007030">
    <property type="term" value="P:Golgi organization"/>
    <property type="evidence" value="ECO:0007669"/>
    <property type="project" value="TreeGrafter"/>
</dbReference>
<evidence type="ECO:0000259" key="11">
    <source>
        <dbReference type="Pfam" id="PF20671"/>
    </source>
</evidence>
<sequence>MDDAWLHTFTAPLSVKQTPLPRRRPSLLQQPAEERTEAVIETIAESSEDDSPWNGPPKAILARRAQSYSDFYDVVTKYSGKENKPKRRLSLDTGSTAETLVDVELRFDSDFSHVEDTLLEQSHGQYDTYREQLHLSSAHLDNLLSYTRSTIALLASLSTSFDAVEAQTDAFRQQCESLVSEQQRLDSLADALDENARYYTYLEPITRRLNAPGAANLVKSHDFPEMLSHLDNCLAYMESHPNHKESAVYRSRYRLLLTRGLTLIRHHFTKSLGEIAAEIGKRIQGGQLKDSTHSALLYAKFRVPAPALKELGIEVQKRAVPTPDDVDADREPEYASLMRELYQSYSASRGRLILPIVSKKMAELAAASQQSDVLGLAKASMSYMRGICLDEHDLWFEWFERDGTLYDLLESLMEPAYDYLRPRIIHETKLERLCELCATIQSRYMSIDSDDEEDAISSGERALGRKLDFASLAQPCLEDVQTRLVFLALATLRDGIENYRPKPEDLEWPKHINSADVNGTKTGPVLSGTRNPAANLTSPASEDSEGEPEDNDETESVLTKSTSVVKTQRWYPTLRKAIWLLRRIYRLVNSTVFDDLAHRIVHSTIASLLTASTLVTQKATSKASPIPSSATGQLFLITHLLHLKHQILAFDIEFIPQDVELDFSSVTTPFLALRAAGNSLWNPTSWARLVGSALVAGRNILPKVVENMLDAKAELDARLRREINDFVNESAGAITAPLDEASAPAQTQKAGETETFDPLKAVRTVRGLAESHVPVLRSALVASVPDARTRETLLAAIRDQVVLSYEDFIEERWIAEGGKGRRPGGGRKGKAREGELWATEVFEEIMEGVFGVGRILGDGDEGRWDGSESVVSP</sequence>
<accession>A0AAQ3MB49</accession>
<dbReference type="InterPro" id="IPR048320">
    <property type="entry name" value="COG3_N"/>
</dbReference>
<dbReference type="GO" id="GO:0006886">
    <property type="term" value="P:intracellular protein transport"/>
    <property type="evidence" value="ECO:0007669"/>
    <property type="project" value="InterPro"/>
</dbReference>
<evidence type="ECO:0000256" key="4">
    <source>
        <dbReference type="ARBA" id="ARBA00022448"/>
    </source>
</evidence>
<dbReference type="InterPro" id="IPR048685">
    <property type="entry name" value="COG3_C"/>
</dbReference>
<comment type="similarity">
    <text evidence="2">Belongs to the COG3 family.</text>
</comment>
<keyword evidence="4" id="KW-0813">Transport</keyword>